<organism evidence="1 2">
    <name type="scientific">Acidithiobacillus sulfuriphilus</name>
    <dbReference type="NCBI Taxonomy" id="1867749"/>
    <lineage>
        <taxon>Bacteria</taxon>
        <taxon>Pseudomonadati</taxon>
        <taxon>Pseudomonadota</taxon>
        <taxon>Acidithiobacillia</taxon>
        <taxon>Acidithiobacillales</taxon>
        <taxon>Acidithiobacillaceae</taxon>
        <taxon>Acidithiobacillus</taxon>
    </lineage>
</organism>
<accession>A0ACD5HKL1</accession>
<name>A0ACD5HKL1_9PROT</name>
<evidence type="ECO:0000313" key="2">
    <source>
        <dbReference type="Proteomes" id="UP000271650"/>
    </source>
</evidence>
<proteinExistence type="predicted"/>
<protein>
    <submittedName>
        <fullName evidence="1">Trigger factor</fullName>
        <ecNumber evidence="1">5.2.1.8</ecNumber>
    </submittedName>
</protein>
<gene>
    <name evidence="1" type="primary">tig</name>
    <name evidence="1" type="ORF">EC580_009450</name>
</gene>
<sequence>MQISITAETPLEKRITVTVPAGSVEEEVTQRLRQKARSARLPGFRPGRVPMAVVERQFGADVLMEAFDHLINETYFHALQEQSLRPVGRPEIQVDSGGRGQDLIYTAIIEVYPDFAPQVPAGAVTRQSAEVAESDVDATIEIMRQQRRHFVSVDRAAQEGDRVLLDFSGSMDGEPLPGGSAQDYPAILGGGRLLPELEGALTGLRAGAEKDVEITFPEDYHQKEFAGKTAQFHLLIKDVAEPQLPEIDAAFALSLGIEDGEVETLRREVRENLEREARRISEMRLKTQVLELLIQGNTPDLPRRLIAQEVERLQKEAKEAGTQVPDNAEELARRRVTLGLVMSEIARREQLRAERQEVAKVIEEIAEQYEDPEEVMTWYRRNPEQLGEAEAMALEAKVVAWVLERVTVTDEPVSFNQLIGREPVGAVNA</sequence>
<keyword evidence="1" id="KW-0413">Isomerase</keyword>
<reference evidence="1 2" key="1">
    <citation type="journal article" date="2019" name="Int. J. Syst. Evol. Microbiol.">
        <title>Acidithiobacillus sulfuriphilus sp. nov.: an extremely acidophilic sulfur-oxidizing chemolithotroph isolated from a neutral pH environment.</title>
        <authorList>
            <person name="Falagan C."/>
            <person name="Moya-Beltran A."/>
            <person name="Castro M."/>
            <person name="Quatrini R."/>
            <person name="Johnson D.B."/>
        </authorList>
    </citation>
    <scope>NUCLEOTIDE SEQUENCE [LARGE SCALE GENOMIC DNA]</scope>
    <source>
        <strain evidence="1 2">CJ-2</strain>
    </source>
</reference>
<evidence type="ECO:0000313" key="1">
    <source>
        <dbReference type="EMBL" id="XRI76187.1"/>
    </source>
</evidence>
<dbReference type="Proteomes" id="UP000271650">
    <property type="component" value="Chromosome"/>
</dbReference>
<dbReference type="EC" id="5.2.1.8" evidence="1"/>
<keyword evidence="2" id="KW-1185">Reference proteome</keyword>
<dbReference type="EMBL" id="CP127527">
    <property type="protein sequence ID" value="XRI76187.1"/>
    <property type="molecule type" value="Genomic_DNA"/>
</dbReference>